<evidence type="ECO:0000256" key="1">
    <source>
        <dbReference type="SAM" id="MobiDB-lite"/>
    </source>
</evidence>
<keyword evidence="2" id="KW-0812">Transmembrane</keyword>
<dbReference type="RefSeq" id="WP_160422467.1">
    <property type="nucleotide sequence ID" value="NZ_WSTA01000003.1"/>
</dbReference>
<evidence type="ECO:0000313" key="4">
    <source>
        <dbReference type="Proteomes" id="UP000438182"/>
    </source>
</evidence>
<reference evidence="3 4" key="1">
    <citation type="submission" date="2019-12" db="EMBL/GenBank/DDBJ databases">
        <authorList>
            <person name="Kim Y.S."/>
        </authorList>
    </citation>
    <scope>NUCLEOTIDE SEQUENCE [LARGE SCALE GENOMIC DNA]</scope>
    <source>
        <strain evidence="3 4">MMS17-SY077</strain>
    </source>
</reference>
<feature type="compositionally biased region" description="Basic and acidic residues" evidence="1">
    <location>
        <begin position="25"/>
        <end position="39"/>
    </location>
</feature>
<feature type="transmembrane region" description="Helical" evidence="2">
    <location>
        <begin position="118"/>
        <end position="147"/>
    </location>
</feature>
<name>A0A6I4NRT8_9MICO</name>
<keyword evidence="2" id="KW-1133">Transmembrane helix</keyword>
<dbReference type="AlphaFoldDB" id="A0A6I4NRT8"/>
<evidence type="ECO:0000256" key="2">
    <source>
        <dbReference type="SAM" id="Phobius"/>
    </source>
</evidence>
<sequence length="153" mass="16571">MFETVLVESRLICEFRRCAIPCSNDRRSEMSHAPAEPHPETGAVPIFDPVSETAPTSIESAPPQEPPGDDDPNRYIGAKMPAGRTRSTIVVGVRIVDMKDRRANPLTKRPRSLAASAIGVAGFILYCFTASAEVLTATVVIVTALSWKSMSDK</sequence>
<dbReference type="Proteomes" id="UP000438182">
    <property type="component" value="Unassembled WGS sequence"/>
</dbReference>
<proteinExistence type="predicted"/>
<organism evidence="3 4">
    <name type="scientific">Agromyces seonyuensis</name>
    <dbReference type="NCBI Taxonomy" id="2662446"/>
    <lineage>
        <taxon>Bacteria</taxon>
        <taxon>Bacillati</taxon>
        <taxon>Actinomycetota</taxon>
        <taxon>Actinomycetes</taxon>
        <taxon>Micrococcales</taxon>
        <taxon>Microbacteriaceae</taxon>
        <taxon>Agromyces</taxon>
    </lineage>
</organism>
<feature type="region of interest" description="Disordered" evidence="1">
    <location>
        <begin position="25"/>
        <end position="79"/>
    </location>
</feature>
<comment type="caution">
    <text evidence="3">The sequence shown here is derived from an EMBL/GenBank/DDBJ whole genome shotgun (WGS) entry which is preliminary data.</text>
</comment>
<evidence type="ECO:0000313" key="3">
    <source>
        <dbReference type="EMBL" id="MWB97188.1"/>
    </source>
</evidence>
<protein>
    <submittedName>
        <fullName evidence="3">Uncharacterized protein</fullName>
    </submittedName>
</protein>
<keyword evidence="2" id="KW-0472">Membrane</keyword>
<accession>A0A6I4NRT8</accession>
<dbReference type="EMBL" id="WSTA01000003">
    <property type="protein sequence ID" value="MWB97188.1"/>
    <property type="molecule type" value="Genomic_DNA"/>
</dbReference>
<gene>
    <name evidence="3" type="ORF">GB864_01235</name>
</gene>
<keyword evidence="4" id="KW-1185">Reference proteome</keyword>